<gene>
    <name evidence="5" type="ORF">BDA99DRAFT_184135</name>
</gene>
<evidence type="ECO:0000256" key="2">
    <source>
        <dbReference type="ARBA" id="ARBA00022737"/>
    </source>
</evidence>
<feature type="chain" id="PRO_5042139669" description="Galactose oxidase" evidence="4">
    <location>
        <begin position="28"/>
        <end position="307"/>
    </location>
</feature>
<dbReference type="SUPFAM" id="SSF50965">
    <property type="entry name" value="Galactose oxidase, central domain"/>
    <property type="match status" value="1"/>
</dbReference>
<dbReference type="InterPro" id="IPR011043">
    <property type="entry name" value="Gal_Oxase/kelch_b-propeller"/>
</dbReference>
<dbReference type="InterPro" id="IPR015915">
    <property type="entry name" value="Kelch-typ_b-propeller"/>
</dbReference>
<dbReference type="PANTHER" id="PTHR46093:SF18">
    <property type="entry name" value="FIBRONECTIN TYPE-III DOMAIN-CONTAINING PROTEIN"/>
    <property type="match status" value="1"/>
</dbReference>
<evidence type="ECO:0000256" key="4">
    <source>
        <dbReference type="SAM" id="SignalP"/>
    </source>
</evidence>
<accession>A0AAD5JS71</accession>
<keyword evidence="2" id="KW-0677">Repeat</keyword>
<dbReference type="AlphaFoldDB" id="A0AAD5JS71"/>
<evidence type="ECO:0000313" key="6">
    <source>
        <dbReference type="Proteomes" id="UP001209540"/>
    </source>
</evidence>
<feature type="region of interest" description="Disordered" evidence="3">
    <location>
        <begin position="143"/>
        <end position="162"/>
    </location>
</feature>
<protein>
    <recommendedName>
        <fullName evidence="7">Galactose oxidase</fullName>
    </recommendedName>
</protein>
<proteinExistence type="predicted"/>
<keyword evidence="4" id="KW-0732">Signal</keyword>
<sequence length="307" mass="33791">MGLIFSRKYFISSLLLFLNWNFLQVSAIIPQERGDQDCVFMPTVAKIYCYGGQYYSSVTDALSNTAVMDTLFISLDLTEQRTVADLQNAWERVDRDIGPNSFFGFAGLPNHNIIFMDGGAGGIDGGRTKVRYKSATFDIEPNNDWSSVTPERPGTPVNGHKATLGPDNSTIYVWGGLRNNETGVAMGEDTHPLSMYIFDITNTQSPWTTGPAAPESYQYHAAVLVDSSIYYTGGTYRTPSGLIDYVPMNIVRIYDTSNGQWSTHPITGSVIPTTRVRHTTTLKPSTGEVILFGGRGAGKTCNDKYLL</sequence>
<dbReference type="Proteomes" id="UP001209540">
    <property type="component" value="Unassembled WGS sequence"/>
</dbReference>
<evidence type="ECO:0000256" key="1">
    <source>
        <dbReference type="ARBA" id="ARBA00022441"/>
    </source>
</evidence>
<name>A0AAD5JS71_9FUNG</name>
<reference evidence="5" key="2">
    <citation type="submission" date="2023-02" db="EMBL/GenBank/DDBJ databases">
        <authorList>
            <consortium name="DOE Joint Genome Institute"/>
            <person name="Mondo S.J."/>
            <person name="Chang Y."/>
            <person name="Wang Y."/>
            <person name="Ahrendt S."/>
            <person name="Andreopoulos W."/>
            <person name="Barry K."/>
            <person name="Beard J."/>
            <person name="Benny G.L."/>
            <person name="Blankenship S."/>
            <person name="Bonito G."/>
            <person name="Cuomo C."/>
            <person name="Desiro A."/>
            <person name="Gervers K.A."/>
            <person name="Hundley H."/>
            <person name="Kuo A."/>
            <person name="LaButti K."/>
            <person name="Lang B.F."/>
            <person name="Lipzen A."/>
            <person name="O'Donnell K."/>
            <person name="Pangilinan J."/>
            <person name="Reynolds N."/>
            <person name="Sandor L."/>
            <person name="Smith M.W."/>
            <person name="Tsang A."/>
            <person name="Grigoriev I.V."/>
            <person name="Stajich J.E."/>
            <person name="Spatafora J.W."/>
        </authorList>
    </citation>
    <scope>NUCLEOTIDE SEQUENCE</scope>
    <source>
        <strain evidence="5">RSA 2281</strain>
    </source>
</reference>
<keyword evidence="6" id="KW-1185">Reference proteome</keyword>
<feature type="signal peptide" evidence="4">
    <location>
        <begin position="1"/>
        <end position="27"/>
    </location>
</feature>
<dbReference type="EMBL" id="JAIXMP010000029">
    <property type="protein sequence ID" value="KAI9251855.1"/>
    <property type="molecule type" value="Genomic_DNA"/>
</dbReference>
<dbReference type="Gene3D" id="2.120.10.80">
    <property type="entry name" value="Kelch-type beta propeller"/>
    <property type="match status" value="1"/>
</dbReference>
<evidence type="ECO:0008006" key="7">
    <source>
        <dbReference type="Google" id="ProtNLM"/>
    </source>
</evidence>
<organism evidence="5 6">
    <name type="scientific">Phascolomyces articulosus</name>
    <dbReference type="NCBI Taxonomy" id="60185"/>
    <lineage>
        <taxon>Eukaryota</taxon>
        <taxon>Fungi</taxon>
        <taxon>Fungi incertae sedis</taxon>
        <taxon>Mucoromycota</taxon>
        <taxon>Mucoromycotina</taxon>
        <taxon>Mucoromycetes</taxon>
        <taxon>Mucorales</taxon>
        <taxon>Lichtheimiaceae</taxon>
        <taxon>Phascolomyces</taxon>
    </lineage>
</organism>
<comment type="caution">
    <text evidence="5">The sequence shown here is derived from an EMBL/GenBank/DDBJ whole genome shotgun (WGS) entry which is preliminary data.</text>
</comment>
<dbReference type="Pfam" id="PF24681">
    <property type="entry name" value="Kelch_KLHDC2_KLHL20_DRC7"/>
    <property type="match status" value="1"/>
</dbReference>
<reference evidence="5" key="1">
    <citation type="journal article" date="2022" name="IScience">
        <title>Evolution of zygomycete secretomes and the origins of terrestrial fungal ecologies.</title>
        <authorList>
            <person name="Chang Y."/>
            <person name="Wang Y."/>
            <person name="Mondo S."/>
            <person name="Ahrendt S."/>
            <person name="Andreopoulos W."/>
            <person name="Barry K."/>
            <person name="Beard J."/>
            <person name="Benny G.L."/>
            <person name="Blankenship S."/>
            <person name="Bonito G."/>
            <person name="Cuomo C."/>
            <person name="Desiro A."/>
            <person name="Gervers K.A."/>
            <person name="Hundley H."/>
            <person name="Kuo A."/>
            <person name="LaButti K."/>
            <person name="Lang B.F."/>
            <person name="Lipzen A."/>
            <person name="O'Donnell K."/>
            <person name="Pangilinan J."/>
            <person name="Reynolds N."/>
            <person name="Sandor L."/>
            <person name="Smith M.E."/>
            <person name="Tsang A."/>
            <person name="Grigoriev I.V."/>
            <person name="Stajich J.E."/>
            <person name="Spatafora J.W."/>
        </authorList>
    </citation>
    <scope>NUCLEOTIDE SEQUENCE</scope>
    <source>
        <strain evidence="5">RSA 2281</strain>
    </source>
</reference>
<keyword evidence="1" id="KW-0880">Kelch repeat</keyword>
<dbReference type="PANTHER" id="PTHR46093">
    <property type="entry name" value="ACYL-COA-BINDING DOMAIN-CONTAINING PROTEIN 5"/>
    <property type="match status" value="1"/>
</dbReference>
<evidence type="ECO:0000256" key="3">
    <source>
        <dbReference type="SAM" id="MobiDB-lite"/>
    </source>
</evidence>
<evidence type="ECO:0000313" key="5">
    <source>
        <dbReference type="EMBL" id="KAI9251855.1"/>
    </source>
</evidence>